<sequence>MKSLLWSGGAEQASCSEGGRRLAQNAVSAMASCSASIQARLARSEAAVKLGAEHRLVGGTRRD</sequence>
<comment type="caution">
    <text evidence="1">The sequence shown here is derived from an EMBL/GenBank/DDBJ whole genome shotgun (WGS) entry which is preliminary data.</text>
</comment>
<keyword evidence="2" id="KW-1185">Reference proteome</keyword>
<name>A0A4Z2H5C8_9TELE</name>
<dbReference type="AlphaFoldDB" id="A0A4Z2H5C8"/>
<proteinExistence type="predicted"/>
<dbReference type="Proteomes" id="UP000314294">
    <property type="component" value="Unassembled WGS sequence"/>
</dbReference>
<evidence type="ECO:0000313" key="1">
    <source>
        <dbReference type="EMBL" id="TNN61067.1"/>
    </source>
</evidence>
<protein>
    <submittedName>
        <fullName evidence="1">Uncharacterized protein</fullName>
    </submittedName>
</protein>
<evidence type="ECO:0000313" key="2">
    <source>
        <dbReference type="Proteomes" id="UP000314294"/>
    </source>
</evidence>
<gene>
    <name evidence="1" type="ORF">EYF80_028720</name>
</gene>
<accession>A0A4Z2H5C8</accession>
<dbReference type="EMBL" id="SRLO01000322">
    <property type="protein sequence ID" value="TNN61067.1"/>
    <property type="molecule type" value="Genomic_DNA"/>
</dbReference>
<dbReference type="PROSITE" id="PS51257">
    <property type="entry name" value="PROKAR_LIPOPROTEIN"/>
    <property type="match status" value="1"/>
</dbReference>
<reference evidence="1 2" key="1">
    <citation type="submission" date="2019-03" db="EMBL/GenBank/DDBJ databases">
        <title>First draft genome of Liparis tanakae, snailfish: a comprehensive survey of snailfish specific genes.</title>
        <authorList>
            <person name="Kim W."/>
            <person name="Song I."/>
            <person name="Jeong J.-H."/>
            <person name="Kim D."/>
            <person name="Kim S."/>
            <person name="Ryu S."/>
            <person name="Song J.Y."/>
            <person name="Lee S.K."/>
        </authorList>
    </citation>
    <scope>NUCLEOTIDE SEQUENCE [LARGE SCALE GENOMIC DNA]</scope>
    <source>
        <tissue evidence="1">Muscle</tissue>
    </source>
</reference>
<organism evidence="1 2">
    <name type="scientific">Liparis tanakae</name>
    <name type="common">Tanaka's snailfish</name>
    <dbReference type="NCBI Taxonomy" id="230148"/>
    <lineage>
        <taxon>Eukaryota</taxon>
        <taxon>Metazoa</taxon>
        <taxon>Chordata</taxon>
        <taxon>Craniata</taxon>
        <taxon>Vertebrata</taxon>
        <taxon>Euteleostomi</taxon>
        <taxon>Actinopterygii</taxon>
        <taxon>Neopterygii</taxon>
        <taxon>Teleostei</taxon>
        <taxon>Neoteleostei</taxon>
        <taxon>Acanthomorphata</taxon>
        <taxon>Eupercaria</taxon>
        <taxon>Perciformes</taxon>
        <taxon>Cottioidei</taxon>
        <taxon>Cottales</taxon>
        <taxon>Liparidae</taxon>
        <taxon>Liparis</taxon>
    </lineage>
</organism>